<feature type="domain" description="Carboxylesterase type B" evidence="3">
    <location>
        <begin position="42"/>
        <end position="204"/>
    </location>
</feature>
<dbReference type="PANTHER" id="PTHR43903">
    <property type="entry name" value="NEUROLIGIN"/>
    <property type="match status" value="1"/>
</dbReference>
<dbReference type="InterPro" id="IPR029058">
    <property type="entry name" value="AB_hydrolase_fold"/>
</dbReference>
<organism evidence="4 5">
    <name type="scientific">Caerostris extrusa</name>
    <name type="common">Bark spider</name>
    <name type="synonym">Caerostris bankana</name>
    <dbReference type="NCBI Taxonomy" id="172846"/>
    <lineage>
        <taxon>Eukaryota</taxon>
        <taxon>Metazoa</taxon>
        <taxon>Ecdysozoa</taxon>
        <taxon>Arthropoda</taxon>
        <taxon>Chelicerata</taxon>
        <taxon>Arachnida</taxon>
        <taxon>Araneae</taxon>
        <taxon>Araneomorphae</taxon>
        <taxon>Entelegynae</taxon>
        <taxon>Araneoidea</taxon>
        <taxon>Araneidae</taxon>
        <taxon>Caerostris</taxon>
    </lineage>
</organism>
<evidence type="ECO:0000313" key="5">
    <source>
        <dbReference type="Proteomes" id="UP001054945"/>
    </source>
</evidence>
<dbReference type="AlphaFoldDB" id="A0AAV4Y4F1"/>
<dbReference type="Proteomes" id="UP001054945">
    <property type="component" value="Unassembled WGS sequence"/>
</dbReference>
<evidence type="ECO:0000259" key="3">
    <source>
        <dbReference type="Pfam" id="PF00135"/>
    </source>
</evidence>
<gene>
    <name evidence="4" type="primary">Nlgn3</name>
    <name evidence="4" type="ORF">CEXT_727321</name>
</gene>
<evidence type="ECO:0000256" key="1">
    <source>
        <dbReference type="ARBA" id="ARBA00005964"/>
    </source>
</evidence>
<comment type="similarity">
    <text evidence="1">Belongs to the type-B carboxylesterase/lipase family.</text>
</comment>
<evidence type="ECO:0000313" key="4">
    <source>
        <dbReference type="EMBL" id="GIZ01029.1"/>
    </source>
</evidence>
<proteinExistence type="inferred from homology"/>
<dbReference type="InterPro" id="IPR051093">
    <property type="entry name" value="Neuroligin/BSAL"/>
</dbReference>
<name>A0AAV4Y4F1_CAEEX</name>
<dbReference type="Pfam" id="PF00135">
    <property type="entry name" value="COesterase"/>
    <property type="match status" value="1"/>
</dbReference>
<dbReference type="Gene3D" id="3.40.50.1820">
    <property type="entry name" value="alpha/beta hydrolase"/>
    <property type="match status" value="1"/>
</dbReference>
<comment type="caution">
    <text evidence="4">The sequence shown here is derived from an EMBL/GenBank/DDBJ whole genome shotgun (WGS) entry which is preliminary data.</text>
</comment>
<protein>
    <submittedName>
        <fullName evidence="4">Neuroligin-3</fullName>
    </submittedName>
</protein>
<keyword evidence="5" id="KW-1185">Reference proteome</keyword>
<dbReference type="EMBL" id="BPLR01001240">
    <property type="protein sequence ID" value="GIZ01029.1"/>
    <property type="molecule type" value="Genomic_DNA"/>
</dbReference>
<dbReference type="InterPro" id="IPR002018">
    <property type="entry name" value="CarbesteraseB"/>
</dbReference>
<dbReference type="SUPFAM" id="SSF53474">
    <property type="entry name" value="alpha/beta-Hydrolases"/>
    <property type="match status" value="1"/>
</dbReference>
<keyword evidence="2" id="KW-0325">Glycoprotein</keyword>
<accession>A0AAV4Y4F1</accession>
<evidence type="ECO:0000256" key="2">
    <source>
        <dbReference type="ARBA" id="ARBA00023180"/>
    </source>
</evidence>
<reference evidence="4 5" key="1">
    <citation type="submission" date="2021-06" db="EMBL/GenBank/DDBJ databases">
        <title>Caerostris extrusa draft genome.</title>
        <authorList>
            <person name="Kono N."/>
            <person name="Arakawa K."/>
        </authorList>
    </citation>
    <scope>NUCLEOTIDE SEQUENCE [LARGE SCALE GENOMIC DNA]</scope>
</reference>
<sequence>MHRCISLIPKPMLLQNADRHMTNAGELRLVTKCQLPSPMAIRGSSNLPVMVFIHGESYEWNAGNPYDGRTLASFGGVIVITINYRLGILAVDRSARGNYGLMDQVAALHWIQDNIREFGGNTRNVTVFGQGYGAACVNLLMLSPMAKGLFQRAIMHSGSALSSWAIARDAITHTMNIARTLDCPAQDSTALVECMRKKKLEDIMGGRDTDP</sequence>